<dbReference type="EMBL" id="LSBJ02000001">
    <property type="protein sequence ID" value="OAQ72283.1"/>
    <property type="molecule type" value="Genomic_DNA"/>
</dbReference>
<dbReference type="RefSeq" id="XP_018148366.1">
    <property type="nucleotide sequence ID" value="XM_018280341.1"/>
</dbReference>
<evidence type="ECO:0000256" key="2">
    <source>
        <dbReference type="SAM" id="Phobius"/>
    </source>
</evidence>
<feature type="compositionally biased region" description="Basic and acidic residues" evidence="1">
    <location>
        <begin position="307"/>
        <end position="317"/>
    </location>
</feature>
<evidence type="ECO:0000313" key="3">
    <source>
        <dbReference type="EMBL" id="OAQ72283.1"/>
    </source>
</evidence>
<keyword evidence="2" id="KW-0812">Transmembrane</keyword>
<accession>A0A179G4M3</accession>
<feature type="transmembrane region" description="Helical" evidence="2">
    <location>
        <begin position="216"/>
        <end position="237"/>
    </location>
</feature>
<evidence type="ECO:0000256" key="1">
    <source>
        <dbReference type="SAM" id="MobiDB-lite"/>
    </source>
</evidence>
<gene>
    <name evidence="3" type="ORF">VFPPC_00294</name>
</gene>
<feature type="region of interest" description="Disordered" evidence="1">
    <location>
        <begin position="253"/>
        <end position="317"/>
    </location>
</feature>
<sequence>MASPQPGPGPSSTQPTATPIVSTSSLLLTRASSASTTTSFPPLTTPWGSPQSCTWTYVVDHPKESASPGAVAFLDLEPMPGANTLSCYPNGMFSYGRTGIFSPGTCPVGWTTASLQSGTDGLSGTERTTAICCSYGYSLHGSDCRRSVATALAVPITYNNTAGTYDVLTRSTTTLYSAMLAVSTIRVLFEEEDKKQLGIGTKGKGQSQPLSMSARIGIAVGVCVFILLCLGLIYFLLARRRRSREGLTKDRLMRDLKSMHQRGPSAGDGPYSGALSMTSTNSNTPMTYEQREPPPAYDPGRTTRISGGRDGDGGRRRDGEIMALTEQKAVIQQRIEELQMQETPRDTTGMHQH</sequence>
<keyword evidence="4" id="KW-1185">Reference proteome</keyword>
<name>A0A179G4M3_METCM</name>
<evidence type="ECO:0000313" key="4">
    <source>
        <dbReference type="Proteomes" id="UP000078397"/>
    </source>
</evidence>
<protein>
    <submittedName>
        <fullName evidence="3">Uncharacterized protein</fullName>
    </submittedName>
</protein>
<dbReference type="AlphaFoldDB" id="A0A179G4M3"/>
<organism evidence="3 4">
    <name type="scientific">Pochonia chlamydosporia 170</name>
    <dbReference type="NCBI Taxonomy" id="1380566"/>
    <lineage>
        <taxon>Eukaryota</taxon>
        <taxon>Fungi</taxon>
        <taxon>Dikarya</taxon>
        <taxon>Ascomycota</taxon>
        <taxon>Pezizomycotina</taxon>
        <taxon>Sordariomycetes</taxon>
        <taxon>Hypocreomycetidae</taxon>
        <taxon>Hypocreales</taxon>
        <taxon>Clavicipitaceae</taxon>
        <taxon>Pochonia</taxon>
    </lineage>
</organism>
<feature type="region of interest" description="Disordered" evidence="1">
    <location>
        <begin position="1"/>
        <end position="23"/>
    </location>
</feature>
<keyword evidence="2" id="KW-1133">Transmembrane helix</keyword>
<reference evidence="3 4" key="1">
    <citation type="journal article" date="2016" name="PLoS Pathog.">
        <title>Biosynthesis of antibiotic leucinostatins in bio-control fungus Purpureocillium lilacinum and their inhibition on phytophthora revealed by genome mining.</title>
        <authorList>
            <person name="Wang G."/>
            <person name="Liu Z."/>
            <person name="Lin R."/>
            <person name="Li E."/>
            <person name="Mao Z."/>
            <person name="Ling J."/>
            <person name="Yang Y."/>
            <person name="Yin W.B."/>
            <person name="Xie B."/>
        </authorList>
    </citation>
    <scope>NUCLEOTIDE SEQUENCE [LARGE SCALE GENOMIC DNA]</scope>
    <source>
        <strain evidence="3">170</strain>
    </source>
</reference>
<keyword evidence="2" id="KW-0472">Membrane</keyword>
<dbReference type="Proteomes" id="UP000078397">
    <property type="component" value="Unassembled WGS sequence"/>
</dbReference>
<dbReference type="CDD" id="cd12087">
    <property type="entry name" value="TM_EGFR-like"/>
    <property type="match status" value="1"/>
</dbReference>
<feature type="compositionally biased region" description="Low complexity" evidence="1">
    <location>
        <begin position="276"/>
        <end position="287"/>
    </location>
</feature>
<dbReference type="KEGG" id="pchm:VFPPC_00294"/>
<proteinExistence type="predicted"/>
<dbReference type="OrthoDB" id="4770059at2759"/>
<comment type="caution">
    <text evidence="3">The sequence shown here is derived from an EMBL/GenBank/DDBJ whole genome shotgun (WGS) entry which is preliminary data.</text>
</comment>
<dbReference type="STRING" id="1380566.A0A179G4M3"/>
<feature type="compositionally biased region" description="Low complexity" evidence="1">
    <location>
        <begin position="10"/>
        <end position="23"/>
    </location>
</feature>
<dbReference type="GeneID" id="28844335"/>